<comment type="caution">
    <text evidence="1">The sequence shown here is derived from an EMBL/GenBank/DDBJ whole genome shotgun (WGS) entry which is preliminary data.</text>
</comment>
<dbReference type="Proteomes" id="UP001057402">
    <property type="component" value="Chromosome 12"/>
</dbReference>
<reference evidence="2" key="1">
    <citation type="journal article" date="2023" name="Front. Plant Sci.">
        <title>Chromosomal-level genome assembly of Melastoma candidum provides insights into trichome evolution.</title>
        <authorList>
            <person name="Zhong Y."/>
            <person name="Wu W."/>
            <person name="Sun C."/>
            <person name="Zou P."/>
            <person name="Liu Y."/>
            <person name="Dai S."/>
            <person name="Zhou R."/>
        </authorList>
    </citation>
    <scope>NUCLEOTIDE SEQUENCE [LARGE SCALE GENOMIC DNA]</scope>
</reference>
<evidence type="ECO:0000313" key="2">
    <source>
        <dbReference type="Proteomes" id="UP001057402"/>
    </source>
</evidence>
<organism evidence="1 2">
    <name type="scientific">Melastoma candidum</name>
    <dbReference type="NCBI Taxonomy" id="119954"/>
    <lineage>
        <taxon>Eukaryota</taxon>
        <taxon>Viridiplantae</taxon>
        <taxon>Streptophyta</taxon>
        <taxon>Embryophyta</taxon>
        <taxon>Tracheophyta</taxon>
        <taxon>Spermatophyta</taxon>
        <taxon>Magnoliopsida</taxon>
        <taxon>eudicotyledons</taxon>
        <taxon>Gunneridae</taxon>
        <taxon>Pentapetalae</taxon>
        <taxon>rosids</taxon>
        <taxon>malvids</taxon>
        <taxon>Myrtales</taxon>
        <taxon>Melastomataceae</taxon>
        <taxon>Melastomatoideae</taxon>
        <taxon>Melastomateae</taxon>
        <taxon>Melastoma</taxon>
    </lineage>
</organism>
<dbReference type="EMBL" id="CM042891">
    <property type="protein sequence ID" value="KAI4304971.1"/>
    <property type="molecule type" value="Genomic_DNA"/>
</dbReference>
<proteinExistence type="predicted"/>
<sequence>MIVVAHFDACRKTDKASHVAYLYFREVVCLHGVPMLIVSDRDAMFLSYFWKMLWHKLGTKLMFSTTCHPQTDGQTEFVNRTMGSLLRAIVSKNKKDRDDKLTPAEFAYNQAPHSTTRATPFKVVYGVNPRIPVELLPMPR</sequence>
<keyword evidence="2" id="KW-1185">Reference proteome</keyword>
<accession>A0ACB9L6N0</accession>
<evidence type="ECO:0000313" key="1">
    <source>
        <dbReference type="EMBL" id="KAI4304971.1"/>
    </source>
</evidence>
<protein>
    <submittedName>
        <fullName evidence="1">Uncharacterized protein</fullName>
    </submittedName>
</protein>
<name>A0ACB9L6N0_9MYRT</name>
<gene>
    <name evidence="1" type="ORF">MLD38_040424</name>
</gene>